<keyword evidence="5" id="KW-0472">Membrane</keyword>
<evidence type="ECO:0000256" key="1">
    <source>
        <dbReference type="ARBA" id="ARBA00004167"/>
    </source>
</evidence>
<evidence type="ECO:0000313" key="7">
    <source>
        <dbReference type="Ensembl" id="ENSHHUP00000015812.1"/>
    </source>
</evidence>
<feature type="domain" description="C2" evidence="6">
    <location>
        <begin position="1"/>
        <end position="131"/>
    </location>
</feature>
<dbReference type="GeneTree" id="ENSGT00940000159069"/>
<dbReference type="Gene3D" id="2.60.40.150">
    <property type="entry name" value="C2 domain"/>
    <property type="match status" value="1"/>
</dbReference>
<dbReference type="SUPFAM" id="SSF49562">
    <property type="entry name" value="C2 domain (Calcium/lipid-binding domain, CaLB)"/>
    <property type="match status" value="1"/>
</dbReference>
<proteinExistence type="predicted"/>
<dbReference type="GO" id="GO:0007009">
    <property type="term" value="P:plasma membrane organization"/>
    <property type="evidence" value="ECO:0007669"/>
    <property type="project" value="TreeGrafter"/>
</dbReference>
<dbReference type="InterPro" id="IPR037721">
    <property type="entry name" value="Ferlin"/>
</dbReference>
<dbReference type="PANTHER" id="PTHR12546">
    <property type="entry name" value="FER-1-LIKE"/>
    <property type="match status" value="1"/>
</dbReference>
<dbReference type="PANTHER" id="PTHR12546:SF37">
    <property type="entry name" value="FER-1-LIKE 6 (C. ELEGANS)"/>
    <property type="match status" value="1"/>
</dbReference>
<dbReference type="AlphaFoldDB" id="A0A4W5KHQ7"/>
<reference evidence="7" key="2">
    <citation type="submission" date="2025-08" db="UniProtKB">
        <authorList>
            <consortium name="Ensembl"/>
        </authorList>
    </citation>
    <scope>IDENTIFICATION</scope>
</reference>
<comment type="subcellular location">
    <subcellularLocation>
        <location evidence="1">Membrane</location>
        <topology evidence="1">Single-pass membrane protein</topology>
    </subcellularLocation>
</comment>
<name>A0A4W5KHQ7_9TELE</name>
<evidence type="ECO:0000256" key="2">
    <source>
        <dbReference type="ARBA" id="ARBA00022692"/>
    </source>
</evidence>
<accession>A0A4W5KHQ7</accession>
<evidence type="ECO:0000313" key="8">
    <source>
        <dbReference type="Proteomes" id="UP000314982"/>
    </source>
</evidence>
<evidence type="ECO:0000256" key="3">
    <source>
        <dbReference type="ARBA" id="ARBA00022737"/>
    </source>
</evidence>
<keyword evidence="8" id="KW-1185">Reference proteome</keyword>
<keyword evidence="4" id="KW-1133">Transmembrane helix</keyword>
<evidence type="ECO:0000256" key="4">
    <source>
        <dbReference type="ARBA" id="ARBA00022989"/>
    </source>
</evidence>
<sequence>MYFVWLSLWDIKGLYSGCCNGVLYVIQVLFWGLRELKKVQLLSVDRPQVFIECAGKGLRSSVIQSYKNNPNFTTLVDAFDLELPENENLHPPLNISVVDWRAFGRSTLVGNYVINNLKPFKYTPPALSAPTSPLGPQSRESKSQILPSFLL</sequence>
<dbReference type="Ensembl" id="ENSHHUT00000016363.1">
    <property type="protein sequence ID" value="ENSHHUP00000015812.1"/>
    <property type="gene ID" value="ENSHHUG00000009835.1"/>
</dbReference>
<reference evidence="7" key="3">
    <citation type="submission" date="2025-09" db="UniProtKB">
        <authorList>
            <consortium name="Ensembl"/>
        </authorList>
    </citation>
    <scope>IDENTIFICATION</scope>
</reference>
<organism evidence="7 8">
    <name type="scientific">Hucho hucho</name>
    <name type="common">huchen</name>
    <dbReference type="NCBI Taxonomy" id="62062"/>
    <lineage>
        <taxon>Eukaryota</taxon>
        <taxon>Metazoa</taxon>
        <taxon>Chordata</taxon>
        <taxon>Craniata</taxon>
        <taxon>Vertebrata</taxon>
        <taxon>Euteleostomi</taxon>
        <taxon>Actinopterygii</taxon>
        <taxon>Neopterygii</taxon>
        <taxon>Teleostei</taxon>
        <taxon>Protacanthopterygii</taxon>
        <taxon>Salmoniformes</taxon>
        <taxon>Salmonidae</taxon>
        <taxon>Salmoninae</taxon>
        <taxon>Hucho</taxon>
    </lineage>
</organism>
<reference evidence="8" key="1">
    <citation type="submission" date="2018-06" db="EMBL/GenBank/DDBJ databases">
        <title>Genome assembly of Danube salmon.</title>
        <authorList>
            <person name="Macqueen D.J."/>
            <person name="Gundappa M.K."/>
        </authorList>
    </citation>
    <scope>NUCLEOTIDE SEQUENCE [LARGE SCALE GENOMIC DNA]</scope>
</reference>
<dbReference type="PROSITE" id="PS50004">
    <property type="entry name" value="C2"/>
    <property type="match status" value="1"/>
</dbReference>
<protein>
    <recommendedName>
        <fullName evidence="6">C2 domain-containing protein</fullName>
    </recommendedName>
</protein>
<keyword evidence="3" id="KW-0677">Repeat</keyword>
<dbReference type="InterPro" id="IPR000008">
    <property type="entry name" value="C2_dom"/>
</dbReference>
<dbReference type="GO" id="GO:0016020">
    <property type="term" value="C:membrane"/>
    <property type="evidence" value="ECO:0007669"/>
    <property type="project" value="UniProtKB-SubCell"/>
</dbReference>
<evidence type="ECO:0000259" key="6">
    <source>
        <dbReference type="PROSITE" id="PS50004"/>
    </source>
</evidence>
<keyword evidence="2" id="KW-0812">Transmembrane</keyword>
<evidence type="ECO:0000256" key="5">
    <source>
        <dbReference type="ARBA" id="ARBA00023136"/>
    </source>
</evidence>
<dbReference type="Proteomes" id="UP000314982">
    <property type="component" value="Unassembled WGS sequence"/>
</dbReference>
<dbReference type="InterPro" id="IPR035892">
    <property type="entry name" value="C2_domain_sf"/>
</dbReference>